<dbReference type="GO" id="GO:0097063">
    <property type="term" value="F:cadmium ion sensor activity"/>
    <property type="evidence" value="ECO:0007669"/>
    <property type="project" value="TreeGrafter"/>
</dbReference>
<evidence type="ECO:0008006" key="3">
    <source>
        <dbReference type="Google" id="ProtNLM"/>
    </source>
</evidence>
<protein>
    <recommendedName>
        <fullName evidence="3">Transcriptional regulator</fullName>
    </recommendedName>
</protein>
<dbReference type="AlphaFoldDB" id="A0A3M2VD93"/>
<dbReference type="InterPro" id="IPR052543">
    <property type="entry name" value="HTH_Metal-responsive_Reg"/>
</dbReference>
<dbReference type="GO" id="GO:0032791">
    <property type="term" value="F:lead ion binding"/>
    <property type="evidence" value="ECO:0007669"/>
    <property type="project" value="TreeGrafter"/>
</dbReference>
<comment type="caution">
    <text evidence="1">The sequence shown here is derived from an EMBL/GenBank/DDBJ whole genome shotgun (WGS) entry which is preliminary data.</text>
</comment>
<dbReference type="PANTHER" id="PTHR39168:SF1">
    <property type="entry name" value="TRANSCRIPTIONAL REGULATORY PROTEIN"/>
    <property type="match status" value="1"/>
</dbReference>
<gene>
    <name evidence="1" type="ORF">APX70_07137</name>
</gene>
<organism evidence="1 2">
    <name type="scientific">Pseudomonas syringae pv. maculicola</name>
    <dbReference type="NCBI Taxonomy" id="59511"/>
    <lineage>
        <taxon>Bacteria</taxon>
        <taxon>Pseudomonadati</taxon>
        <taxon>Pseudomonadota</taxon>
        <taxon>Gammaproteobacteria</taxon>
        <taxon>Pseudomonadales</taxon>
        <taxon>Pseudomonadaceae</taxon>
        <taxon>Pseudomonas</taxon>
    </lineage>
</organism>
<evidence type="ECO:0000313" key="2">
    <source>
        <dbReference type="Proteomes" id="UP000282378"/>
    </source>
</evidence>
<proteinExistence type="predicted"/>
<evidence type="ECO:0000313" key="1">
    <source>
        <dbReference type="EMBL" id="RML37240.1"/>
    </source>
</evidence>
<reference evidence="1 2" key="1">
    <citation type="submission" date="2018-08" db="EMBL/GenBank/DDBJ databases">
        <title>Recombination of ecologically and evolutionarily significant loci maintains genetic cohesion in the Pseudomonas syringae species complex.</title>
        <authorList>
            <person name="Dillon M."/>
            <person name="Thakur S."/>
            <person name="Almeida R.N.D."/>
            <person name="Weir B.S."/>
            <person name="Guttman D.S."/>
        </authorList>
    </citation>
    <scope>NUCLEOTIDE SEQUENCE [LARGE SCALE GENOMIC DNA]</scope>
    <source>
        <strain evidence="1 2">88_10</strain>
    </source>
</reference>
<dbReference type="GO" id="GO:0003677">
    <property type="term" value="F:DNA binding"/>
    <property type="evidence" value="ECO:0007669"/>
    <property type="project" value="TreeGrafter"/>
</dbReference>
<sequence>MEYGPGISQIATLLADPKRSAMLWALMDGTARP</sequence>
<dbReference type="GO" id="GO:0003700">
    <property type="term" value="F:DNA-binding transcription factor activity"/>
    <property type="evidence" value="ECO:0007669"/>
    <property type="project" value="TreeGrafter"/>
</dbReference>
<dbReference type="GO" id="GO:0010288">
    <property type="term" value="P:response to lead ion"/>
    <property type="evidence" value="ECO:0007669"/>
    <property type="project" value="TreeGrafter"/>
</dbReference>
<name>A0A3M2VD93_PSEYM</name>
<dbReference type="PANTHER" id="PTHR39168">
    <property type="entry name" value="TRANSCRIPTIONAL REGULATOR-RELATED"/>
    <property type="match status" value="1"/>
</dbReference>
<dbReference type="Proteomes" id="UP000282378">
    <property type="component" value="Unassembled WGS sequence"/>
</dbReference>
<dbReference type="EMBL" id="RBNL01004196">
    <property type="protein sequence ID" value="RML37240.1"/>
    <property type="molecule type" value="Genomic_DNA"/>
</dbReference>
<accession>A0A3M2VD93</accession>
<feature type="non-terminal residue" evidence="1">
    <location>
        <position position="33"/>
    </location>
</feature>
<dbReference type="GO" id="GO:0046686">
    <property type="term" value="P:response to cadmium ion"/>
    <property type="evidence" value="ECO:0007669"/>
    <property type="project" value="TreeGrafter"/>
</dbReference>